<organism evidence="2 3">
    <name type="scientific">Mycena chlorophos</name>
    <name type="common">Agaric fungus</name>
    <name type="synonym">Agaricus chlorophos</name>
    <dbReference type="NCBI Taxonomy" id="658473"/>
    <lineage>
        <taxon>Eukaryota</taxon>
        <taxon>Fungi</taxon>
        <taxon>Dikarya</taxon>
        <taxon>Basidiomycota</taxon>
        <taxon>Agaricomycotina</taxon>
        <taxon>Agaricomycetes</taxon>
        <taxon>Agaricomycetidae</taxon>
        <taxon>Agaricales</taxon>
        <taxon>Marasmiineae</taxon>
        <taxon>Mycenaceae</taxon>
        <taxon>Mycena</taxon>
    </lineage>
</organism>
<proteinExistence type="predicted"/>
<feature type="region of interest" description="Disordered" evidence="1">
    <location>
        <begin position="377"/>
        <end position="403"/>
    </location>
</feature>
<evidence type="ECO:0000313" key="3">
    <source>
        <dbReference type="Proteomes" id="UP000815677"/>
    </source>
</evidence>
<name>A0ABQ0M006_MYCCL</name>
<dbReference type="EMBL" id="DF849328">
    <property type="protein sequence ID" value="GAT56688.1"/>
    <property type="molecule type" value="Genomic_DNA"/>
</dbReference>
<keyword evidence="3" id="KW-1185">Reference proteome</keyword>
<evidence type="ECO:0000256" key="1">
    <source>
        <dbReference type="SAM" id="MobiDB-lite"/>
    </source>
</evidence>
<feature type="compositionally biased region" description="Basic and acidic residues" evidence="1">
    <location>
        <begin position="562"/>
        <end position="576"/>
    </location>
</feature>
<feature type="region of interest" description="Disordered" evidence="1">
    <location>
        <begin position="65"/>
        <end position="116"/>
    </location>
</feature>
<sequence>MSPPTKARSALIQHLRRGTAAVPRRSIDRVIEPDNQFQLGDLRVLHPTGRQRLSALSHHQLRAIFPAGPHPTTRNPTTEDDVRAETHSQQPVAASVRVGSSSNTEDTPFVVQGTRTDDGSGARLGFEHLYYRLYTSTGEGTSALGVRHDDPSLGRISKDHLSSLECYAVVSAIAQAEGKTSLFSAEVYASTEATEPLDGREQLQISSGVGRSEETAFVLVTNAEAEMHERDLENAGDAHSSVGGGGRSRGRGRARGGRGDGHGHGHGPSRGRGAYSQQQPQNVGFDPFHGQGPFGGTPGRFGPSWPVGAQEPVGPRSPMGPQGRGFPIPPPQWPPNPWSRNGAAAIPSSPSIPSTLSLPAMPSPSPLTLPSITSILPMPAPPPMPSPSSSSSSHEAAANTAQHQYHRAALAQWAAVIKQRHETQLVELQRAQAEAWQHLHERQMREREVVVQAYRAAGYQPEGLGDEAPTSTDVPLADSPLAGVGPSVSDALSRAAQGLANAWADRGGMNATQRWLAQYMPGLDREVRDPGSASTSGSGRGGGFGRGRQAIVEGLQAAGMRPEQRGRGIGGSRRDGGGGGAVSGPGLTLSAGMEGLGLD</sequence>
<feature type="compositionally biased region" description="Pro residues" evidence="1">
    <location>
        <begin position="327"/>
        <end position="337"/>
    </location>
</feature>
<feature type="compositionally biased region" description="Polar residues" evidence="1">
    <location>
        <begin position="87"/>
        <end position="106"/>
    </location>
</feature>
<feature type="region of interest" description="Disordered" evidence="1">
    <location>
        <begin position="232"/>
        <end position="337"/>
    </location>
</feature>
<protein>
    <submittedName>
        <fullName evidence="2">Uncharacterized protein</fullName>
    </submittedName>
</protein>
<accession>A0ABQ0M006</accession>
<reference evidence="2" key="1">
    <citation type="submission" date="2014-09" db="EMBL/GenBank/DDBJ databases">
        <title>Genome sequence of the luminous mushroom Mycena chlorophos for searching fungal bioluminescence genes.</title>
        <authorList>
            <person name="Tanaka Y."/>
            <person name="Kasuga D."/>
            <person name="Oba Y."/>
            <person name="Hase S."/>
            <person name="Sato K."/>
            <person name="Oba Y."/>
            <person name="Sakakibara Y."/>
        </authorList>
    </citation>
    <scope>NUCLEOTIDE SEQUENCE</scope>
</reference>
<feature type="region of interest" description="Disordered" evidence="1">
    <location>
        <begin position="526"/>
        <end position="599"/>
    </location>
</feature>
<gene>
    <name evidence="2" type="ORF">MCHLO_13315</name>
</gene>
<dbReference type="Proteomes" id="UP000815677">
    <property type="component" value="Unassembled WGS sequence"/>
</dbReference>
<evidence type="ECO:0000313" key="2">
    <source>
        <dbReference type="EMBL" id="GAT56688.1"/>
    </source>
</evidence>